<evidence type="ECO:0000259" key="3">
    <source>
        <dbReference type="PROSITE" id="PS50263"/>
    </source>
</evidence>
<dbReference type="InterPro" id="IPR045254">
    <property type="entry name" value="Nit1/2_C-N_Hydrolase"/>
</dbReference>
<dbReference type="RefSeq" id="WP_126012283.1">
    <property type="nucleotide sequence ID" value="NZ_CP032509.1"/>
</dbReference>
<dbReference type="PROSITE" id="PS50263">
    <property type="entry name" value="CN_HYDROLASE"/>
    <property type="match status" value="1"/>
</dbReference>
<dbReference type="AlphaFoldDB" id="A0A3S9B8X1"/>
<accession>A0A3S9B8X1</accession>
<comment type="similarity">
    <text evidence="1">Belongs to the carbon-nitrogen hydrolase superfamily. NIT1/NIT2 family.</text>
</comment>
<dbReference type="KEGG" id="abaw:D5400_20755"/>
<sequence length="286" mass="30574">MASFKAAAVQMRSGTEPGANIETLRRLVGEAAAAGASYVQTPEMTGMIQKDRARLFEQLKPEAEDGVVAAAAELAKRHAVHLHIGSTAIALGDGKVANRAFVLAPDGAIAARYDKIHMFDVDLDNGESWRESAVYRPGEASCLVDLPFARIGLAVCYDIRFPHLFRDLALAGAEVLTAPAAFTRQTGEAHWHVLQRARAIENGAYVISAAQGGLHEDGRETYGHSVIIDPWGRVIAEADHDEPAVIVAEIDPATVAAARAKIPNLKNARGYQNAAAVHSAEQRQTA</sequence>
<evidence type="ECO:0000313" key="5">
    <source>
        <dbReference type="Proteomes" id="UP000268192"/>
    </source>
</evidence>
<keyword evidence="5" id="KW-1185">Reference proteome</keyword>
<dbReference type="InterPro" id="IPR001110">
    <property type="entry name" value="UPF0012_CS"/>
</dbReference>
<name>A0A3S9B8X1_9HYPH</name>
<protein>
    <submittedName>
        <fullName evidence="4">Carbon-nitrogen hydrolase family protein</fullName>
    </submittedName>
</protein>
<dbReference type="InterPro" id="IPR003010">
    <property type="entry name" value="C-N_Hydrolase"/>
</dbReference>
<keyword evidence="2 4" id="KW-0378">Hydrolase</keyword>
<dbReference type="Gene3D" id="3.60.110.10">
    <property type="entry name" value="Carbon-nitrogen hydrolase"/>
    <property type="match status" value="1"/>
</dbReference>
<dbReference type="EMBL" id="CP032509">
    <property type="protein sequence ID" value="AZN73390.1"/>
    <property type="molecule type" value="Genomic_DNA"/>
</dbReference>
<dbReference type="PANTHER" id="PTHR23088">
    <property type="entry name" value="NITRILASE-RELATED"/>
    <property type="match status" value="1"/>
</dbReference>
<proteinExistence type="inferred from homology"/>
<gene>
    <name evidence="4" type="ORF">D5400_20755</name>
</gene>
<reference evidence="4 5" key="1">
    <citation type="submission" date="2018-09" db="EMBL/GenBank/DDBJ databases">
        <title>Marinorhizobium profundi gen. nov., sp. nov., isolated from a deep-sea sediment sample from the New Britain Trench and proposal of Marinorhizobiaceae fam. nov. in the order Rhizobiales of the class Alphaproteobacteria.</title>
        <authorList>
            <person name="Cao J."/>
        </authorList>
    </citation>
    <scope>NUCLEOTIDE SEQUENCE [LARGE SCALE GENOMIC DNA]</scope>
    <source>
        <strain evidence="4 5">WS11</strain>
    </source>
</reference>
<dbReference type="OrthoDB" id="9811121at2"/>
<dbReference type="PANTHER" id="PTHR23088:SF27">
    <property type="entry name" value="DEAMINATED GLUTATHIONE AMIDASE"/>
    <property type="match status" value="1"/>
</dbReference>
<evidence type="ECO:0000256" key="2">
    <source>
        <dbReference type="ARBA" id="ARBA00022801"/>
    </source>
</evidence>
<evidence type="ECO:0000313" key="4">
    <source>
        <dbReference type="EMBL" id="AZN73390.1"/>
    </source>
</evidence>
<feature type="domain" description="CN hydrolase" evidence="3">
    <location>
        <begin position="4"/>
        <end position="252"/>
    </location>
</feature>
<dbReference type="Proteomes" id="UP000268192">
    <property type="component" value="Chromosome"/>
</dbReference>
<evidence type="ECO:0000256" key="1">
    <source>
        <dbReference type="ARBA" id="ARBA00010613"/>
    </source>
</evidence>
<dbReference type="SUPFAM" id="SSF56317">
    <property type="entry name" value="Carbon-nitrogen hydrolase"/>
    <property type="match status" value="1"/>
</dbReference>
<organism evidence="4 5">
    <name type="scientific">Georhizobium profundi</name>
    <dbReference type="NCBI Taxonomy" id="2341112"/>
    <lineage>
        <taxon>Bacteria</taxon>
        <taxon>Pseudomonadati</taxon>
        <taxon>Pseudomonadota</taxon>
        <taxon>Alphaproteobacteria</taxon>
        <taxon>Hyphomicrobiales</taxon>
        <taxon>Rhizobiaceae</taxon>
        <taxon>Georhizobium</taxon>
    </lineage>
</organism>
<dbReference type="PROSITE" id="PS01227">
    <property type="entry name" value="UPF0012"/>
    <property type="match status" value="1"/>
</dbReference>
<dbReference type="CDD" id="cd07572">
    <property type="entry name" value="nit"/>
    <property type="match status" value="1"/>
</dbReference>
<dbReference type="Pfam" id="PF00795">
    <property type="entry name" value="CN_hydrolase"/>
    <property type="match status" value="1"/>
</dbReference>
<dbReference type="InterPro" id="IPR036526">
    <property type="entry name" value="C-N_Hydrolase_sf"/>
</dbReference>
<dbReference type="GO" id="GO:0016811">
    <property type="term" value="F:hydrolase activity, acting on carbon-nitrogen (but not peptide) bonds, in linear amides"/>
    <property type="evidence" value="ECO:0007669"/>
    <property type="project" value="InterPro"/>
</dbReference>